<feature type="transmembrane region" description="Helical" evidence="1">
    <location>
        <begin position="12"/>
        <end position="38"/>
    </location>
</feature>
<dbReference type="AlphaFoldDB" id="A0A448ZZD0"/>
<geneLocation type="plasmid" evidence="2">
    <name>2</name>
</geneLocation>
<evidence type="ECO:0000256" key="1">
    <source>
        <dbReference type="SAM" id="Phobius"/>
    </source>
</evidence>
<organism evidence="2">
    <name type="scientific">Metamycoplasma salivarium</name>
    <name type="common">Mycoplasma salivarium</name>
    <dbReference type="NCBI Taxonomy" id="2124"/>
    <lineage>
        <taxon>Bacteria</taxon>
        <taxon>Bacillati</taxon>
        <taxon>Mycoplasmatota</taxon>
        <taxon>Mycoplasmoidales</taxon>
        <taxon>Metamycoplasmataceae</taxon>
        <taxon>Metamycoplasma</taxon>
    </lineage>
</organism>
<keyword evidence="2" id="KW-0614">Plasmid</keyword>
<dbReference type="EMBL" id="LR214939">
    <property type="protein sequence ID" value="VEU56583.1"/>
    <property type="molecule type" value="Genomic_DNA"/>
</dbReference>
<reference evidence="2" key="1">
    <citation type="submission" date="2019-01" db="EMBL/GenBank/DDBJ databases">
        <authorList>
            <consortium name="Pathogen Informatics"/>
        </authorList>
    </citation>
    <scope>NUCLEOTIDE SEQUENCE [LARGE SCALE GENOMIC DNA]</scope>
    <source>
        <strain evidence="2">NCTC10113</strain>
    </source>
</reference>
<keyword evidence="1" id="KW-0472">Membrane</keyword>
<name>A0A448ZZD0_METSV</name>
<dbReference type="RefSeq" id="WP_024543839.1">
    <property type="nucleotide sequence ID" value="NZ_CP169362.1"/>
</dbReference>
<sequence>MKKLNLKSKIIIWVFLLLLALSLLIVCSIIISNSQYIIKLNNYVKLEPTIFVKAKAEIALSIGLIFFSLIIIGMGSYIVYAGIKSWNYRATI</sequence>
<evidence type="ECO:0000313" key="2">
    <source>
        <dbReference type="EMBL" id="VEU56583.1"/>
    </source>
</evidence>
<gene>
    <name evidence="2" type="ORF">NCTC10113_01495</name>
</gene>
<keyword evidence="1" id="KW-1133">Transmembrane helix</keyword>
<proteinExistence type="predicted"/>
<keyword evidence="1" id="KW-0812">Transmembrane</keyword>
<protein>
    <submittedName>
        <fullName evidence="2">Uncharacterized protein</fullName>
    </submittedName>
</protein>
<feature type="transmembrane region" description="Helical" evidence="1">
    <location>
        <begin position="58"/>
        <end position="80"/>
    </location>
</feature>
<accession>A0A448ZZD0</accession>